<keyword evidence="4" id="KW-1185">Reference proteome</keyword>
<evidence type="ECO:0000256" key="1">
    <source>
        <dbReference type="SAM" id="Coils"/>
    </source>
</evidence>
<dbReference type="Proteomes" id="UP001157006">
    <property type="component" value="Chromosome 1S"/>
</dbReference>
<name>A0AAV0Z756_VICFA</name>
<feature type="coiled-coil region" evidence="1">
    <location>
        <begin position="165"/>
        <end position="192"/>
    </location>
</feature>
<evidence type="ECO:0000256" key="2">
    <source>
        <dbReference type="SAM" id="MobiDB-lite"/>
    </source>
</evidence>
<feature type="compositionally biased region" description="Polar residues" evidence="2">
    <location>
        <begin position="11"/>
        <end position="23"/>
    </location>
</feature>
<evidence type="ECO:0000313" key="4">
    <source>
        <dbReference type="Proteomes" id="UP001157006"/>
    </source>
</evidence>
<dbReference type="AlphaFoldDB" id="A0AAV0Z756"/>
<keyword evidence="1" id="KW-0175">Coiled coil</keyword>
<gene>
    <name evidence="3" type="ORF">VFH_I142440</name>
</gene>
<accession>A0AAV0Z756</accession>
<sequence>MPEDIAFKATLTPQKKTPGGNTRSEPEPDLQLKDLKCSQHTASSVKAQDDTGHGYGIEIPGDTVAYQGKKINLVMKKHKKRSLETKCSEGGQLLACEVVTGPLLVPESCIGMTANIYPKHTSGVDPCHNKYIDETNDNVQCKAPFRYFCNKAVDNKDLPEFKQDWLKMKEEYEQLNSKIKNAREKSIDASSTN</sequence>
<reference evidence="3 4" key="1">
    <citation type="submission" date="2023-01" db="EMBL/GenBank/DDBJ databases">
        <authorList>
            <person name="Kreplak J."/>
        </authorList>
    </citation>
    <scope>NUCLEOTIDE SEQUENCE [LARGE SCALE GENOMIC DNA]</scope>
</reference>
<feature type="region of interest" description="Disordered" evidence="2">
    <location>
        <begin position="1"/>
        <end position="30"/>
    </location>
</feature>
<dbReference type="EMBL" id="OX451735">
    <property type="protein sequence ID" value="CAI8594455.1"/>
    <property type="molecule type" value="Genomic_DNA"/>
</dbReference>
<proteinExistence type="predicted"/>
<evidence type="ECO:0000313" key="3">
    <source>
        <dbReference type="EMBL" id="CAI8594455.1"/>
    </source>
</evidence>
<organism evidence="3 4">
    <name type="scientific">Vicia faba</name>
    <name type="common">Broad bean</name>
    <name type="synonym">Faba vulgaris</name>
    <dbReference type="NCBI Taxonomy" id="3906"/>
    <lineage>
        <taxon>Eukaryota</taxon>
        <taxon>Viridiplantae</taxon>
        <taxon>Streptophyta</taxon>
        <taxon>Embryophyta</taxon>
        <taxon>Tracheophyta</taxon>
        <taxon>Spermatophyta</taxon>
        <taxon>Magnoliopsida</taxon>
        <taxon>eudicotyledons</taxon>
        <taxon>Gunneridae</taxon>
        <taxon>Pentapetalae</taxon>
        <taxon>rosids</taxon>
        <taxon>fabids</taxon>
        <taxon>Fabales</taxon>
        <taxon>Fabaceae</taxon>
        <taxon>Papilionoideae</taxon>
        <taxon>50 kb inversion clade</taxon>
        <taxon>NPAAA clade</taxon>
        <taxon>Hologalegina</taxon>
        <taxon>IRL clade</taxon>
        <taxon>Fabeae</taxon>
        <taxon>Vicia</taxon>
    </lineage>
</organism>
<protein>
    <submittedName>
        <fullName evidence="3">Uncharacterized protein</fullName>
    </submittedName>
</protein>